<dbReference type="Proteomes" id="UP000308430">
    <property type="component" value="Unassembled WGS sequence"/>
</dbReference>
<dbReference type="RefSeq" id="WP_136350054.1">
    <property type="nucleotide sequence ID" value="NZ_SSOC01000009.1"/>
</dbReference>
<dbReference type="AlphaFoldDB" id="A0A4S4AP32"/>
<proteinExistence type="predicted"/>
<evidence type="ECO:0000313" key="3">
    <source>
        <dbReference type="Proteomes" id="UP000308430"/>
    </source>
</evidence>
<comment type="caution">
    <text evidence="2">The sequence shown here is derived from an EMBL/GenBank/DDBJ whole genome shotgun (WGS) entry which is preliminary data.</text>
</comment>
<protein>
    <submittedName>
        <fullName evidence="2">Uncharacterized protein</fullName>
    </submittedName>
</protein>
<dbReference type="EMBL" id="SSOC01000009">
    <property type="protein sequence ID" value="THF61393.1"/>
    <property type="molecule type" value="Genomic_DNA"/>
</dbReference>
<keyword evidence="3" id="KW-1185">Reference proteome</keyword>
<sequence>MNAEPHLPGNVIPLPTAASSPVVQPRRRGRFPSGITSLSVARDKAQTQAPQQSAAPWALPSAPRTALDELRSDINIARSALRTLELCLAECEATYRRL</sequence>
<feature type="region of interest" description="Disordered" evidence="1">
    <location>
        <begin position="1"/>
        <end position="60"/>
    </location>
</feature>
<accession>A0A4S4AP32</accession>
<feature type="compositionally biased region" description="Low complexity" evidence="1">
    <location>
        <begin position="46"/>
        <end position="60"/>
    </location>
</feature>
<gene>
    <name evidence="2" type="ORF">E6C76_20130</name>
</gene>
<evidence type="ECO:0000313" key="2">
    <source>
        <dbReference type="EMBL" id="THF61393.1"/>
    </source>
</evidence>
<evidence type="ECO:0000256" key="1">
    <source>
        <dbReference type="SAM" id="MobiDB-lite"/>
    </source>
</evidence>
<organism evidence="2 3">
    <name type="scientific">Pseudothauera nasutitermitis</name>
    <dbReference type="NCBI Taxonomy" id="2565930"/>
    <lineage>
        <taxon>Bacteria</taxon>
        <taxon>Pseudomonadati</taxon>
        <taxon>Pseudomonadota</taxon>
        <taxon>Betaproteobacteria</taxon>
        <taxon>Rhodocyclales</taxon>
        <taxon>Zoogloeaceae</taxon>
        <taxon>Pseudothauera</taxon>
    </lineage>
</organism>
<name>A0A4S4AP32_9RHOO</name>
<reference evidence="2 3" key="1">
    <citation type="submission" date="2019-04" db="EMBL/GenBank/DDBJ databases">
        <title>Azoarcus nasutitermitis sp. nov. isolated from termite nest.</title>
        <authorList>
            <person name="Lin S.-Y."/>
            <person name="Hameed A."/>
            <person name="Hsu Y.-H."/>
            <person name="Young C.-C."/>
        </authorList>
    </citation>
    <scope>NUCLEOTIDE SEQUENCE [LARGE SCALE GENOMIC DNA]</scope>
    <source>
        <strain evidence="2 3">CC-YHH838</strain>
    </source>
</reference>